<proteinExistence type="inferred from homology"/>
<evidence type="ECO:0000313" key="8">
    <source>
        <dbReference type="EMBL" id="MBT1704265.1"/>
    </source>
</evidence>
<comment type="similarity">
    <text evidence="2">Belongs to the SusD family.</text>
</comment>
<reference evidence="8 9" key="1">
    <citation type="submission" date="2021-05" db="EMBL/GenBank/DDBJ databases">
        <title>A Polyphasic approach of four new species of the genus Ohtaekwangia: Ohtaekwangia histidinii sp. nov., Ohtaekwangia cretensis sp. nov., Ohtaekwangia indiensis sp. nov., Ohtaekwangia reichenbachii sp. nov. from diverse environment.</title>
        <authorList>
            <person name="Octaviana S."/>
        </authorList>
    </citation>
    <scope>NUCLEOTIDE SEQUENCE [LARGE SCALE GENOMIC DNA]</scope>
    <source>
        <strain evidence="8 9">PWU20</strain>
    </source>
</reference>
<keyword evidence="4" id="KW-0472">Membrane</keyword>
<dbReference type="RefSeq" id="WP_254154225.1">
    <property type="nucleotide sequence ID" value="NZ_JAHESD010000028.1"/>
</dbReference>
<name>A0ABS5VS50_9BACT</name>
<dbReference type="EMBL" id="JAHESD010000028">
    <property type="protein sequence ID" value="MBT1704265.1"/>
    <property type="molecule type" value="Genomic_DNA"/>
</dbReference>
<dbReference type="Pfam" id="PF07980">
    <property type="entry name" value="SusD_RagB"/>
    <property type="match status" value="1"/>
</dbReference>
<evidence type="ECO:0000256" key="4">
    <source>
        <dbReference type="ARBA" id="ARBA00023136"/>
    </source>
</evidence>
<evidence type="ECO:0000313" key="9">
    <source>
        <dbReference type="Proteomes" id="UP000772618"/>
    </source>
</evidence>
<evidence type="ECO:0000256" key="6">
    <source>
        <dbReference type="SAM" id="SignalP"/>
    </source>
</evidence>
<keyword evidence="3 6" id="KW-0732">Signal</keyword>
<evidence type="ECO:0000256" key="3">
    <source>
        <dbReference type="ARBA" id="ARBA00022729"/>
    </source>
</evidence>
<keyword evidence="5" id="KW-0998">Cell outer membrane</keyword>
<organism evidence="8 9">
    <name type="scientific">Chryseosolibacter indicus</name>
    <dbReference type="NCBI Taxonomy" id="2782351"/>
    <lineage>
        <taxon>Bacteria</taxon>
        <taxon>Pseudomonadati</taxon>
        <taxon>Bacteroidota</taxon>
        <taxon>Cytophagia</taxon>
        <taxon>Cytophagales</taxon>
        <taxon>Chryseotaleaceae</taxon>
        <taxon>Chryseosolibacter</taxon>
    </lineage>
</organism>
<evidence type="ECO:0000259" key="7">
    <source>
        <dbReference type="Pfam" id="PF07980"/>
    </source>
</evidence>
<dbReference type="InterPro" id="IPR012944">
    <property type="entry name" value="SusD_RagB_dom"/>
</dbReference>
<evidence type="ECO:0000256" key="5">
    <source>
        <dbReference type="ARBA" id="ARBA00023237"/>
    </source>
</evidence>
<feature type="domain" description="RagB/SusD" evidence="7">
    <location>
        <begin position="347"/>
        <end position="548"/>
    </location>
</feature>
<sequence length="562" mass="61654">MNNIKILIALLISLVMTISCKDDLDVENPNQPNSGAIRTETGIVSFGMGIYITGFKDVKYYDGVPGYFWSGTVGNHDLMGDVIGTDIANVFINQIGCPDNIVLDDGTNLVNPNAPSKQIDFIRITANVNSTGFQNSTYYEWAYMYNINNACNTILSNVDQVAYTGEAEVKKNTLKAWAYWWKGFAYSRIGSLYYAGLIVNEPNGEEVNGTNGNYVTKEEIINEATRNFDLASSALASIPAGHADYNAILSGLIPSFNRTGKGGLLSPVMWQHNINTYKARNILVNRRVNEMTTEHWNQILTLTENGITATDLVFTGRSNSTSDFLAPTTGTVSAKTSGLGNTFKITERLIQDFKPGDKRMENNFKLYVNSKGEVSPYIGETSRGNSFFTRWQLINSGADGAPKMPGVIQFCNNNVGAYELYLAGSYEENMLMRAEALIYTGLIDDGLTLIDQVRTLQGAGLSAVSGTGLTLDQAKEELRRERRIGLLFRSLAFYDARRWGVIDNVSAGGGRKAAIALSRTGVVSTNATVNYNYLDYWDVPDNELAYNPPLAGSALVKNPKGM</sequence>
<comment type="caution">
    <text evidence="8">The sequence shown here is derived from an EMBL/GenBank/DDBJ whole genome shotgun (WGS) entry which is preliminary data.</text>
</comment>
<dbReference type="Gene3D" id="1.25.40.390">
    <property type="match status" value="1"/>
</dbReference>
<feature type="signal peptide" evidence="6">
    <location>
        <begin position="1"/>
        <end position="21"/>
    </location>
</feature>
<dbReference type="PROSITE" id="PS51257">
    <property type="entry name" value="PROKAR_LIPOPROTEIN"/>
    <property type="match status" value="1"/>
</dbReference>
<gene>
    <name evidence="8" type="ORF">KK060_13305</name>
</gene>
<dbReference type="SUPFAM" id="SSF48452">
    <property type="entry name" value="TPR-like"/>
    <property type="match status" value="1"/>
</dbReference>
<keyword evidence="9" id="KW-1185">Reference proteome</keyword>
<evidence type="ECO:0000256" key="2">
    <source>
        <dbReference type="ARBA" id="ARBA00006275"/>
    </source>
</evidence>
<evidence type="ECO:0000256" key="1">
    <source>
        <dbReference type="ARBA" id="ARBA00004442"/>
    </source>
</evidence>
<comment type="subcellular location">
    <subcellularLocation>
        <location evidence="1">Cell outer membrane</location>
    </subcellularLocation>
</comment>
<accession>A0ABS5VS50</accession>
<feature type="chain" id="PRO_5046268632" evidence="6">
    <location>
        <begin position="22"/>
        <end position="562"/>
    </location>
</feature>
<protein>
    <submittedName>
        <fullName evidence="8">RagB/SusD family nutrient uptake outer membrane protein</fullName>
    </submittedName>
</protein>
<dbReference type="Proteomes" id="UP000772618">
    <property type="component" value="Unassembled WGS sequence"/>
</dbReference>
<dbReference type="InterPro" id="IPR011990">
    <property type="entry name" value="TPR-like_helical_dom_sf"/>
</dbReference>